<dbReference type="GO" id="GO:0036503">
    <property type="term" value="P:ERAD pathway"/>
    <property type="evidence" value="ECO:0007669"/>
    <property type="project" value="TreeGrafter"/>
</dbReference>
<feature type="region of interest" description="Disordered" evidence="1">
    <location>
        <begin position="17"/>
        <end position="71"/>
    </location>
</feature>
<dbReference type="GO" id="GO:0031593">
    <property type="term" value="F:polyubiquitin modification-dependent protein binding"/>
    <property type="evidence" value="ECO:0007669"/>
    <property type="project" value="TreeGrafter"/>
</dbReference>
<evidence type="ECO:0000313" key="2">
    <source>
        <dbReference type="EMBL" id="KAK7402198.1"/>
    </source>
</evidence>
<keyword evidence="3" id="KW-1185">Reference proteome</keyword>
<evidence type="ECO:0000256" key="1">
    <source>
        <dbReference type="SAM" id="MobiDB-lite"/>
    </source>
</evidence>
<dbReference type="GO" id="GO:0006511">
    <property type="term" value="P:ubiquitin-dependent protein catabolic process"/>
    <property type="evidence" value="ECO:0007669"/>
    <property type="project" value="InterPro"/>
</dbReference>
<dbReference type="EMBL" id="JAYMYS010000003">
    <property type="protein sequence ID" value="KAK7402198.1"/>
    <property type="molecule type" value="Genomic_DNA"/>
</dbReference>
<dbReference type="AlphaFoldDB" id="A0AAN9SR83"/>
<dbReference type="GO" id="GO:0034098">
    <property type="term" value="C:VCP-NPL4-UFD1 AAA ATPase complex"/>
    <property type="evidence" value="ECO:0007669"/>
    <property type="project" value="TreeGrafter"/>
</dbReference>
<gene>
    <name evidence="2" type="ORF">VNO78_14263</name>
</gene>
<evidence type="ECO:0000313" key="3">
    <source>
        <dbReference type="Proteomes" id="UP001386955"/>
    </source>
</evidence>
<name>A0AAN9SR83_PSOTE</name>
<dbReference type="PANTHER" id="PTHR12555">
    <property type="entry name" value="UBIQUITIN FUSION DEGRADATON PROTEIN 1"/>
    <property type="match status" value="1"/>
</dbReference>
<feature type="compositionally biased region" description="Low complexity" evidence="1">
    <location>
        <begin position="36"/>
        <end position="48"/>
    </location>
</feature>
<feature type="compositionally biased region" description="Basic and acidic residues" evidence="1">
    <location>
        <begin position="49"/>
        <end position="58"/>
    </location>
</feature>
<sequence length="120" mass="13311">MLKEASINFLTKDEPPTKIARFTPFTGSRRRLDGKSSAQSVEETSSSELKQKQIKASDSKSSNTVSRRHSGKLVFGSIATTSGIQTTLKVSHKNTNQEKSQKEEEPKFKVFTGKKYSLKG</sequence>
<dbReference type="InterPro" id="IPR004854">
    <property type="entry name" value="Ufd1-like"/>
</dbReference>
<organism evidence="2 3">
    <name type="scientific">Psophocarpus tetragonolobus</name>
    <name type="common">Winged bean</name>
    <name type="synonym">Dolichos tetragonolobus</name>
    <dbReference type="NCBI Taxonomy" id="3891"/>
    <lineage>
        <taxon>Eukaryota</taxon>
        <taxon>Viridiplantae</taxon>
        <taxon>Streptophyta</taxon>
        <taxon>Embryophyta</taxon>
        <taxon>Tracheophyta</taxon>
        <taxon>Spermatophyta</taxon>
        <taxon>Magnoliopsida</taxon>
        <taxon>eudicotyledons</taxon>
        <taxon>Gunneridae</taxon>
        <taxon>Pentapetalae</taxon>
        <taxon>rosids</taxon>
        <taxon>fabids</taxon>
        <taxon>Fabales</taxon>
        <taxon>Fabaceae</taxon>
        <taxon>Papilionoideae</taxon>
        <taxon>50 kb inversion clade</taxon>
        <taxon>NPAAA clade</taxon>
        <taxon>indigoferoid/millettioid clade</taxon>
        <taxon>Phaseoleae</taxon>
        <taxon>Psophocarpus</taxon>
    </lineage>
</organism>
<dbReference type="PANTHER" id="PTHR12555:SF21">
    <property type="entry name" value="UBIQUITIN FUSION DEGRADATION PROTEIN 1 HOMOLOG"/>
    <property type="match status" value="1"/>
</dbReference>
<comment type="caution">
    <text evidence="2">The sequence shown here is derived from an EMBL/GenBank/DDBJ whole genome shotgun (WGS) entry which is preliminary data.</text>
</comment>
<protein>
    <submittedName>
        <fullName evidence="2">Uncharacterized protein</fullName>
    </submittedName>
</protein>
<proteinExistence type="predicted"/>
<accession>A0AAN9SR83</accession>
<dbReference type="Proteomes" id="UP001386955">
    <property type="component" value="Unassembled WGS sequence"/>
</dbReference>
<reference evidence="2 3" key="1">
    <citation type="submission" date="2024-01" db="EMBL/GenBank/DDBJ databases">
        <title>The genomes of 5 underutilized Papilionoideae crops provide insights into root nodulation and disease resistanc.</title>
        <authorList>
            <person name="Jiang F."/>
        </authorList>
    </citation>
    <scope>NUCLEOTIDE SEQUENCE [LARGE SCALE GENOMIC DNA]</scope>
    <source>
        <strain evidence="2">DUOXIRENSHENG_FW03</strain>
        <tissue evidence="2">Leaves</tissue>
    </source>
</reference>